<dbReference type="Proteomes" id="UP000314294">
    <property type="component" value="Unassembled WGS sequence"/>
</dbReference>
<keyword evidence="2" id="KW-1185">Reference proteome</keyword>
<dbReference type="AlphaFoldDB" id="A0A4Z2IIL6"/>
<accession>A0A4Z2IIL6</accession>
<evidence type="ECO:0000313" key="1">
    <source>
        <dbReference type="EMBL" id="TNN77786.1"/>
    </source>
</evidence>
<proteinExistence type="predicted"/>
<protein>
    <submittedName>
        <fullName evidence="1">Uncharacterized protein</fullName>
    </submittedName>
</protein>
<reference evidence="1 2" key="1">
    <citation type="submission" date="2019-03" db="EMBL/GenBank/DDBJ databases">
        <title>First draft genome of Liparis tanakae, snailfish: a comprehensive survey of snailfish specific genes.</title>
        <authorList>
            <person name="Kim W."/>
            <person name="Song I."/>
            <person name="Jeong J.-H."/>
            <person name="Kim D."/>
            <person name="Kim S."/>
            <person name="Ryu S."/>
            <person name="Song J.Y."/>
            <person name="Lee S.K."/>
        </authorList>
    </citation>
    <scope>NUCLEOTIDE SEQUENCE [LARGE SCALE GENOMIC DNA]</scope>
    <source>
        <tissue evidence="1">Muscle</tissue>
    </source>
</reference>
<evidence type="ECO:0000313" key="2">
    <source>
        <dbReference type="Proteomes" id="UP000314294"/>
    </source>
</evidence>
<name>A0A4Z2IIL6_9TELE</name>
<dbReference type="EMBL" id="SRLO01000080">
    <property type="protein sequence ID" value="TNN77786.1"/>
    <property type="molecule type" value="Genomic_DNA"/>
</dbReference>
<comment type="caution">
    <text evidence="1">The sequence shown here is derived from an EMBL/GenBank/DDBJ whole genome shotgun (WGS) entry which is preliminary data.</text>
</comment>
<gene>
    <name evidence="1" type="ORF">EYF80_012084</name>
</gene>
<organism evidence="1 2">
    <name type="scientific">Liparis tanakae</name>
    <name type="common">Tanaka's snailfish</name>
    <dbReference type="NCBI Taxonomy" id="230148"/>
    <lineage>
        <taxon>Eukaryota</taxon>
        <taxon>Metazoa</taxon>
        <taxon>Chordata</taxon>
        <taxon>Craniata</taxon>
        <taxon>Vertebrata</taxon>
        <taxon>Euteleostomi</taxon>
        <taxon>Actinopterygii</taxon>
        <taxon>Neopterygii</taxon>
        <taxon>Teleostei</taxon>
        <taxon>Neoteleostei</taxon>
        <taxon>Acanthomorphata</taxon>
        <taxon>Eupercaria</taxon>
        <taxon>Perciformes</taxon>
        <taxon>Cottioidei</taxon>
        <taxon>Cottales</taxon>
        <taxon>Liparidae</taxon>
        <taxon>Liparis</taxon>
    </lineage>
</organism>
<sequence length="119" mass="13479">MRHICYYTGVLPAQQPALITWELLLVNSWTRQGEYRHQQERFCWPWSSQNPAPSFIMDSLSAWRLLGLLSTASRRTPTAQNKALPSMNPGEKLWSVLSLSVSSASLVWRQMKGGASLIC</sequence>